<feature type="transmembrane region" description="Helical" evidence="1">
    <location>
        <begin position="93"/>
        <end position="115"/>
    </location>
</feature>
<dbReference type="AlphaFoldDB" id="A0A7Z7VNG2"/>
<keyword evidence="1" id="KW-1133">Transmembrane helix</keyword>
<dbReference type="RefSeq" id="WP_154813806.1">
    <property type="nucleotide sequence ID" value="NZ_JACWKW010000009.1"/>
</dbReference>
<keyword evidence="1" id="KW-0472">Membrane</keyword>
<gene>
    <name evidence="2" type="ORF">EYB64_12035</name>
</gene>
<dbReference type="Proteomes" id="UP000294145">
    <property type="component" value="Unassembled WGS sequence"/>
</dbReference>
<protein>
    <submittedName>
        <fullName evidence="2">Uncharacterized protein</fullName>
    </submittedName>
</protein>
<evidence type="ECO:0000256" key="1">
    <source>
        <dbReference type="SAM" id="Phobius"/>
    </source>
</evidence>
<accession>A0A7Z7VNG2</accession>
<feature type="transmembrane region" description="Helical" evidence="1">
    <location>
        <begin position="49"/>
        <end position="72"/>
    </location>
</feature>
<dbReference type="EMBL" id="SISP01000020">
    <property type="protein sequence ID" value="TBM41296.1"/>
    <property type="molecule type" value="Genomic_DNA"/>
</dbReference>
<sequence length="123" mass="13732">MLIREKLLKCYFFLGFWFLSASVYAEQKFVMKINGEDAKIENNDVISFLLLLGKAAAALCFGGACIYGLWHVGTGVWHKWGDWMAGRAELKELLAPAALGVFFLVMTFGIAYYAVTNFSNIMG</sequence>
<evidence type="ECO:0000313" key="2">
    <source>
        <dbReference type="EMBL" id="TBM41296.1"/>
    </source>
</evidence>
<proteinExistence type="predicted"/>
<comment type="caution">
    <text evidence="2">The sequence shown here is derived from an EMBL/GenBank/DDBJ whole genome shotgun (WGS) entry which is preliminary data.</text>
</comment>
<organism evidence="2 3">
    <name type="scientific">Vibrio cholerae</name>
    <dbReference type="NCBI Taxonomy" id="666"/>
    <lineage>
        <taxon>Bacteria</taxon>
        <taxon>Pseudomonadati</taxon>
        <taxon>Pseudomonadota</taxon>
        <taxon>Gammaproteobacteria</taxon>
        <taxon>Vibrionales</taxon>
        <taxon>Vibrionaceae</taxon>
        <taxon>Vibrio</taxon>
    </lineage>
</organism>
<keyword evidence="1" id="KW-0812">Transmembrane</keyword>
<reference evidence="2 3" key="1">
    <citation type="submission" date="2019-02" db="EMBL/GenBank/DDBJ databases">
        <title>Genomic plasticity associated with the antimicrobial resistance in Vibrio cholerae.</title>
        <authorList>
            <person name="Verma J."/>
            <person name="Bag S."/>
            <person name="Saha B."/>
            <person name="Kumar P."/>
            <person name="Ghosh T.S."/>
            <person name="Dayal M."/>
            <person name="Senapati T."/>
            <person name="Mehra S."/>
            <person name="Dey P."/>
            <person name="Desigamani A."/>
            <person name="Kumar D."/>
            <person name="Rana P."/>
            <person name="Kumar B."/>
            <person name="Maiti T.K."/>
            <person name="Sharma N.C."/>
            <person name="Bhadra R.K."/>
            <person name="Mutreja A."/>
            <person name="Nair G.B."/>
            <person name="Ramamurthy T."/>
            <person name="Das B."/>
        </authorList>
    </citation>
    <scope>NUCLEOTIDE SEQUENCE [LARGE SCALE GENOMIC DNA]</scope>
    <source>
        <strain evidence="2 3">IDH06781</strain>
    </source>
</reference>
<name>A0A7Z7VNG2_VIBCL</name>
<evidence type="ECO:0000313" key="3">
    <source>
        <dbReference type="Proteomes" id="UP000294145"/>
    </source>
</evidence>